<feature type="compositionally biased region" description="Polar residues" evidence="1">
    <location>
        <begin position="49"/>
        <end position="61"/>
    </location>
</feature>
<evidence type="ECO:0000256" key="1">
    <source>
        <dbReference type="SAM" id="MobiDB-lite"/>
    </source>
</evidence>
<accession>A0A914VT73</accession>
<keyword evidence="2" id="KW-1185">Reference proteome</keyword>
<evidence type="ECO:0000313" key="3">
    <source>
        <dbReference type="WBParaSite" id="PSAMB.scaffold244size65234.g3772.t1"/>
    </source>
</evidence>
<dbReference type="WBParaSite" id="PSAMB.scaffold244size65234.g3772.t1">
    <property type="protein sequence ID" value="PSAMB.scaffold244size65234.g3772.t1"/>
    <property type="gene ID" value="PSAMB.scaffold244size65234.g3772"/>
</dbReference>
<feature type="region of interest" description="Disordered" evidence="1">
    <location>
        <begin position="27"/>
        <end position="61"/>
    </location>
</feature>
<evidence type="ECO:0000313" key="2">
    <source>
        <dbReference type="Proteomes" id="UP000887566"/>
    </source>
</evidence>
<proteinExistence type="predicted"/>
<feature type="region of interest" description="Disordered" evidence="1">
    <location>
        <begin position="81"/>
        <end position="103"/>
    </location>
</feature>
<dbReference type="Proteomes" id="UP000887566">
    <property type="component" value="Unplaced"/>
</dbReference>
<name>A0A914VT73_9BILA</name>
<sequence length="131" mass="14512">MYTIQRPPLRQRSPEENWNVCVRLERGSVRSPPLHTRPPSSRCDKHTTASKSQRQTLQSVASSTCADGWKMRLNPAVKTRNYQQPAAGSGGDCGQARATAVASRQMDREARVGHHSATVHTHMCIHTGRLA</sequence>
<protein>
    <submittedName>
        <fullName evidence="3">Uncharacterized protein</fullName>
    </submittedName>
</protein>
<organism evidence="2 3">
    <name type="scientific">Plectus sambesii</name>
    <dbReference type="NCBI Taxonomy" id="2011161"/>
    <lineage>
        <taxon>Eukaryota</taxon>
        <taxon>Metazoa</taxon>
        <taxon>Ecdysozoa</taxon>
        <taxon>Nematoda</taxon>
        <taxon>Chromadorea</taxon>
        <taxon>Plectida</taxon>
        <taxon>Plectina</taxon>
        <taxon>Plectoidea</taxon>
        <taxon>Plectidae</taxon>
        <taxon>Plectus</taxon>
    </lineage>
</organism>
<reference evidence="3" key="1">
    <citation type="submission" date="2022-11" db="UniProtKB">
        <authorList>
            <consortium name="WormBaseParasite"/>
        </authorList>
    </citation>
    <scope>IDENTIFICATION</scope>
</reference>
<dbReference type="AlphaFoldDB" id="A0A914VT73"/>